<protein>
    <submittedName>
        <fullName evidence="1">Uncharacterized protein</fullName>
    </submittedName>
</protein>
<organism evidence="1 2">
    <name type="scientific">Porites evermanni</name>
    <dbReference type="NCBI Taxonomy" id="104178"/>
    <lineage>
        <taxon>Eukaryota</taxon>
        <taxon>Metazoa</taxon>
        <taxon>Cnidaria</taxon>
        <taxon>Anthozoa</taxon>
        <taxon>Hexacorallia</taxon>
        <taxon>Scleractinia</taxon>
        <taxon>Fungiina</taxon>
        <taxon>Poritidae</taxon>
        <taxon>Porites</taxon>
    </lineage>
</organism>
<gene>
    <name evidence="1" type="ORF">PEVE_00018276</name>
</gene>
<comment type="caution">
    <text evidence="1">The sequence shown here is derived from an EMBL/GenBank/DDBJ whole genome shotgun (WGS) entry which is preliminary data.</text>
</comment>
<proteinExistence type="predicted"/>
<dbReference type="EMBL" id="CALNXI010000249">
    <property type="protein sequence ID" value="CAH3023156.1"/>
    <property type="molecule type" value="Genomic_DNA"/>
</dbReference>
<dbReference type="Proteomes" id="UP001159427">
    <property type="component" value="Unassembled WGS sequence"/>
</dbReference>
<evidence type="ECO:0000313" key="2">
    <source>
        <dbReference type="Proteomes" id="UP001159427"/>
    </source>
</evidence>
<evidence type="ECO:0000313" key="1">
    <source>
        <dbReference type="EMBL" id="CAH3023156.1"/>
    </source>
</evidence>
<keyword evidence="2" id="KW-1185">Reference proteome</keyword>
<reference evidence="1 2" key="1">
    <citation type="submission" date="2022-05" db="EMBL/GenBank/DDBJ databases">
        <authorList>
            <consortium name="Genoscope - CEA"/>
            <person name="William W."/>
        </authorList>
    </citation>
    <scope>NUCLEOTIDE SEQUENCE [LARGE SCALE GENOMIC DNA]</scope>
</reference>
<accession>A0ABN8M0R9</accession>
<sequence>MKENLENDLIEDKNACDDVKNDSKSSHVYLTQPSDDLNIYMVDKFHPPMAISKQVPHESIDLSKPSAKCLGFTTSESSPDELLLVITLFITTGRILVQGKGHEDWSKHEFPALLDIVNQLSFLKSFSDISSVEDKSIFTGSVHNFFGNFVPDDDIPSLSHSVDIANRGTSPPFLLTRAKRLTIIRSQFPRRASPYAVGPIHKSF</sequence>
<name>A0ABN8M0R9_9CNID</name>